<comment type="caution">
    <text evidence="2">The sequence shown here is derived from an EMBL/GenBank/DDBJ whole genome shotgun (WGS) entry which is preliminary data.</text>
</comment>
<gene>
    <name evidence="2" type="ORF">HKW66_Vig0089990</name>
</gene>
<feature type="compositionally biased region" description="Basic and acidic residues" evidence="1">
    <location>
        <begin position="7"/>
        <end position="16"/>
    </location>
</feature>
<dbReference type="AlphaFoldDB" id="A0A8T0KF72"/>
<dbReference type="Proteomes" id="UP000743370">
    <property type="component" value="Unassembled WGS sequence"/>
</dbReference>
<accession>A0A8T0KF72</accession>
<protein>
    <submittedName>
        <fullName evidence="2">Uncharacterized protein</fullName>
    </submittedName>
</protein>
<dbReference type="EMBL" id="JABFOF010000004">
    <property type="protein sequence ID" value="KAG2398520.1"/>
    <property type="molecule type" value="Genomic_DNA"/>
</dbReference>
<feature type="region of interest" description="Disordered" evidence="1">
    <location>
        <begin position="1"/>
        <end position="30"/>
    </location>
</feature>
<evidence type="ECO:0000256" key="1">
    <source>
        <dbReference type="SAM" id="MobiDB-lite"/>
    </source>
</evidence>
<organism evidence="2 3">
    <name type="scientific">Phaseolus angularis</name>
    <name type="common">Azuki bean</name>
    <name type="synonym">Vigna angularis</name>
    <dbReference type="NCBI Taxonomy" id="3914"/>
    <lineage>
        <taxon>Eukaryota</taxon>
        <taxon>Viridiplantae</taxon>
        <taxon>Streptophyta</taxon>
        <taxon>Embryophyta</taxon>
        <taxon>Tracheophyta</taxon>
        <taxon>Spermatophyta</taxon>
        <taxon>Magnoliopsida</taxon>
        <taxon>eudicotyledons</taxon>
        <taxon>Gunneridae</taxon>
        <taxon>Pentapetalae</taxon>
        <taxon>rosids</taxon>
        <taxon>fabids</taxon>
        <taxon>Fabales</taxon>
        <taxon>Fabaceae</taxon>
        <taxon>Papilionoideae</taxon>
        <taxon>50 kb inversion clade</taxon>
        <taxon>NPAAA clade</taxon>
        <taxon>indigoferoid/millettioid clade</taxon>
        <taxon>Phaseoleae</taxon>
        <taxon>Vigna</taxon>
    </lineage>
</organism>
<name>A0A8T0KF72_PHAAN</name>
<evidence type="ECO:0000313" key="3">
    <source>
        <dbReference type="Proteomes" id="UP000743370"/>
    </source>
</evidence>
<proteinExistence type="predicted"/>
<reference evidence="2 3" key="1">
    <citation type="submission" date="2020-05" db="EMBL/GenBank/DDBJ databases">
        <title>Vigna angularis (adzuki bean) Var. LongXiaoDou No. 4 denovo assembly.</title>
        <authorList>
            <person name="Xiang H."/>
        </authorList>
    </citation>
    <scope>NUCLEOTIDE SEQUENCE [LARGE SCALE GENOMIC DNA]</scope>
    <source>
        <tissue evidence="2">Leaf</tissue>
    </source>
</reference>
<sequence length="127" mass="14683">MIGDDEQGSHDDELVRLRRRTSVPATTQARAQEDQRAFEVFEEIVIENITRWLTDEYELIKEKSKLMIELEKKVRERERVTRGRGVEEEEKRKSVAGWCGVAEEVAVDEDLEDEELVLLVRGAGLVV</sequence>
<evidence type="ECO:0000313" key="2">
    <source>
        <dbReference type="EMBL" id="KAG2398520.1"/>
    </source>
</evidence>